<accession>A0A8C2X7H7</accession>
<organism evidence="1 2">
    <name type="scientific">Cyclopterus lumpus</name>
    <name type="common">Lumpsucker</name>
    <dbReference type="NCBI Taxonomy" id="8103"/>
    <lineage>
        <taxon>Eukaryota</taxon>
        <taxon>Metazoa</taxon>
        <taxon>Chordata</taxon>
        <taxon>Craniata</taxon>
        <taxon>Vertebrata</taxon>
        <taxon>Euteleostomi</taxon>
        <taxon>Actinopterygii</taxon>
        <taxon>Neopterygii</taxon>
        <taxon>Teleostei</taxon>
        <taxon>Neoteleostei</taxon>
        <taxon>Acanthomorphata</taxon>
        <taxon>Eupercaria</taxon>
        <taxon>Perciformes</taxon>
        <taxon>Cottioidei</taxon>
        <taxon>Cottales</taxon>
        <taxon>Cyclopteridae</taxon>
        <taxon>Cyclopterus</taxon>
    </lineage>
</organism>
<name>A0A8C2X7H7_CYCLU</name>
<dbReference type="CTD" id="100270759"/>
<dbReference type="RefSeq" id="XP_034414164.1">
    <property type="nucleotide sequence ID" value="XM_034558273.1"/>
</dbReference>
<evidence type="ECO:0000313" key="1">
    <source>
        <dbReference type="Ensembl" id="ENSCLMP00005014100.1"/>
    </source>
</evidence>
<gene>
    <name evidence="1" type="primary">csf3a</name>
</gene>
<dbReference type="GO" id="GO:0045639">
    <property type="term" value="P:positive regulation of myeloid cell differentiation"/>
    <property type="evidence" value="ECO:0007669"/>
    <property type="project" value="InterPro"/>
</dbReference>
<dbReference type="GeneID" id="117748479"/>
<dbReference type="GO" id="GO:0005125">
    <property type="term" value="F:cytokine activity"/>
    <property type="evidence" value="ECO:0007669"/>
    <property type="project" value="InterPro"/>
</dbReference>
<dbReference type="GeneTree" id="ENSGT00390000017328"/>
<dbReference type="PANTHER" id="PTHR10511">
    <property type="entry name" value="GRANULOCYTE COLONY-STIMULATING FACTOR"/>
    <property type="match status" value="1"/>
</dbReference>
<reference evidence="1" key="2">
    <citation type="submission" date="2025-09" db="UniProtKB">
        <authorList>
            <consortium name="Ensembl"/>
        </authorList>
    </citation>
    <scope>IDENTIFICATION</scope>
</reference>
<dbReference type="Proteomes" id="UP000694565">
    <property type="component" value="Unplaced"/>
</dbReference>
<dbReference type="KEGG" id="clum:117748479"/>
<evidence type="ECO:0000313" key="2">
    <source>
        <dbReference type="Proteomes" id="UP000694565"/>
    </source>
</evidence>
<proteinExistence type="predicted"/>
<dbReference type="OrthoDB" id="8841348at2759"/>
<dbReference type="AlphaFoldDB" id="A0A8C2X7H7"/>
<dbReference type="InterPro" id="IPR040117">
    <property type="entry name" value="GCSF/MGF"/>
</dbReference>
<sequence>MLLSLPLLIIWSHSRDSGGSIGLVFDGVSIHWEYCRASGSVLRTVFAIPCYMATLARGAPLRERNALVEGEQFQDIVQRSRSLILKILLSIPDTHASCIHIETLQLNSSENAKLVFMASTIGIPSAPVLRGVSENFTLETSLIHMSEGLQLHRALLSTVSPQLANKDKVTGLQADIKDLVIQINKLLKMAQAEAAVQPSPMSVALRLPGEYDVQVAAHLTLVQLQSFGQDTVRCLRSLDRSNEESES</sequence>
<keyword evidence="2" id="KW-1185">Reference proteome</keyword>
<dbReference type="Ensembl" id="ENSCLMT00005015049.1">
    <property type="protein sequence ID" value="ENSCLMP00005014100.1"/>
    <property type="gene ID" value="ENSCLMG00005007453.1"/>
</dbReference>
<protein>
    <submittedName>
        <fullName evidence="1">Uncharacterized protein</fullName>
    </submittedName>
</protein>
<reference evidence="1" key="1">
    <citation type="submission" date="2025-08" db="UniProtKB">
        <authorList>
            <consortium name="Ensembl"/>
        </authorList>
    </citation>
    <scope>IDENTIFICATION</scope>
</reference>
<dbReference type="PANTHER" id="PTHR10511:SF2">
    <property type="entry name" value="GRANULOCYTE COLONY-STIMULATING FACTOR"/>
    <property type="match status" value="1"/>
</dbReference>
<dbReference type="Gene3D" id="1.20.1250.10">
    <property type="match status" value="1"/>
</dbReference>
<dbReference type="InterPro" id="IPR009079">
    <property type="entry name" value="4_helix_cytokine-like_core"/>
</dbReference>
<dbReference type="SUPFAM" id="SSF47266">
    <property type="entry name" value="4-helical cytokines"/>
    <property type="match status" value="1"/>
</dbReference>